<feature type="region of interest" description="Disordered" evidence="1">
    <location>
        <begin position="220"/>
        <end position="266"/>
    </location>
</feature>
<dbReference type="GO" id="GO:0031490">
    <property type="term" value="F:chromatin DNA binding"/>
    <property type="evidence" value="ECO:0007669"/>
    <property type="project" value="TreeGrafter"/>
</dbReference>
<dbReference type="GO" id="GO:0003713">
    <property type="term" value="F:transcription coactivator activity"/>
    <property type="evidence" value="ECO:0007669"/>
    <property type="project" value="InterPro"/>
</dbReference>
<dbReference type="PANTHER" id="PTHR31606">
    <property type="entry name" value="WW DOMAIN BINDING PROTEIN 2, ISOFORM E"/>
    <property type="match status" value="1"/>
</dbReference>
<keyword evidence="3" id="KW-1185">Reference proteome</keyword>
<dbReference type="SUPFAM" id="SSF50729">
    <property type="entry name" value="PH domain-like"/>
    <property type="match status" value="1"/>
</dbReference>
<reference evidence="2" key="1">
    <citation type="submission" date="2023-04" db="EMBL/GenBank/DDBJ databases">
        <title>Black Yeasts Isolated from many extreme environments.</title>
        <authorList>
            <person name="Coleine C."/>
            <person name="Stajich J.E."/>
            <person name="Selbmann L."/>
        </authorList>
    </citation>
    <scope>NUCLEOTIDE SEQUENCE</scope>
    <source>
        <strain evidence="2">CCFEE 5312</strain>
    </source>
</reference>
<dbReference type="CDD" id="cd13214">
    <property type="entry name" value="PH-GRAM_WBP2"/>
    <property type="match status" value="1"/>
</dbReference>
<gene>
    <name evidence="2" type="ORF">LTR09_004937</name>
</gene>
<comment type="caution">
    <text evidence="2">The sequence shown here is derived from an EMBL/GenBank/DDBJ whole genome shotgun (WGS) entry which is preliminary data.</text>
</comment>
<organism evidence="2 3">
    <name type="scientific">Extremus antarcticus</name>
    <dbReference type="NCBI Taxonomy" id="702011"/>
    <lineage>
        <taxon>Eukaryota</taxon>
        <taxon>Fungi</taxon>
        <taxon>Dikarya</taxon>
        <taxon>Ascomycota</taxon>
        <taxon>Pezizomycotina</taxon>
        <taxon>Dothideomycetes</taxon>
        <taxon>Dothideomycetidae</taxon>
        <taxon>Mycosphaerellales</taxon>
        <taxon>Extremaceae</taxon>
        <taxon>Extremus</taxon>
    </lineage>
</organism>
<evidence type="ECO:0000313" key="2">
    <source>
        <dbReference type="EMBL" id="KAK3054159.1"/>
    </source>
</evidence>
<accession>A0AAJ0GA82</accession>
<dbReference type="Proteomes" id="UP001271007">
    <property type="component" value="Unassembled WGS sequence"/>
</dbReference>
<protein>
    <submittedName>
        <fullName evidence="2">Uncharacterized protein</fullName>
    </submittedName>
</protein>
<name>A0AAJ0GA82_9PEZI</name>
<dbReference type="AlphaFoldDB" id="A0AAJ0GA82"/>
<feature type="compositionally biased region" description="Basic and acidic residues" evidence="1">
    <location>
        <begin position="230"/>
        <end position="239"/>
    </location>
</feature>
<proteinExistence type="predicted"/>
<evidence type="ECO:0000313" key="3">
    <source>
        <dbReference type="Proteomes" id="UP001271007"/>
    </source>
</evidence>
<sequence length="266" mass="29143">MARSTTIMSPSPTPTMTKPSRLRSRITSWVMLSPASTPPYTPLPGESTLFTSSPRIAFALSTPAHYPGKQQQAFSLASTSGLLYLTNRRLIYLPDKSTPQLQSFAAPILNLHDSHVAAPWFGPNVWTALLQPTSGGGIPIPPAGVVEVKLTFKDGGAFDFHTRYERVRERLQQAVETQRMDGDGQGGAQRVDVGNVDLEELPVYVEEGEGPLIAPIAPTIQQNGRMGGDGVRERPRREEVPDEAPPGYEEAQMAGLQDELERREQR</sequence>
<dbReference type="PANTHER" id="PTHR31606:SF1">
    <property type="entry name" value="WW DOMAIN BINDING PROTEIN 2, ISOFORM E"/>
    <property type="match status" value="1"/>
</dbReference>
<dbReference type="InterPro" id="IPR044852">
    <property type="entry name" value="WBP2-like"/>
</dbReference>
<dbReference type="EMBL" id="JAWDJX010000013">
    <property type="protein sequence ID" value="KAK3054159.1"/>
    <property type="molecule type" value="Genomic_DNA"/>
</dbReference>
<dbReference type="GO" id="GO:0005634">
    <property type="term" value="C:nucleus"/>
    <property type="evidence" value="ECO:0007669"/>
    <property type="project" value="TreeGrafter"/>
</dbReference>
<evidence type="ECO:0000256" key="1">
    <source>
        <dbReference type="SAM" id="MobiDB-lite"/>
    </source>
</evidence>